<dbReference type="AlphaFoldDB" id="A0AAD9ZB72"/>
<evidence type="ECO:0000313" key="2">
    <source>
        <dbReference type="Proteomes" id="UP001276659"/>
    </source>
</evidence>
<accession>A0AAD9ZB72</accession>
<organism evidence="1 2">
    <name type="scientific">Lepraria neglecta</name>
    <dbReference type="NCBI Taxonomy" id="209136"/>
    <lineage>
        <taxon>Eukaryota</taxon>
        <taxon>Fungi</taxon>
        <taxon>Dikarya</taxon>
        <taxon>Ascomycota</taxon>
        <taxon>Pezizomycotina</taxon>
        <taxon>Lecanoromycetes</taxon>
        <taxon>OSLEUM clade</taxon>
        <taxon>Lecanoromycetidae</taxon>
        <taxon>Lecanorales</taxon>
        <taxon>Lecanorineae</taxon>
        <taxon>Stereocaulaceae</taxon>
        <taxon>Lepraria</taxon>
    </lineage>
</organism>
<dbReference type="EMBL" id="JASNWA010000006">
    <property type="protein sequence ID" value="KAK3174458.1"/>
    <property type="molecule type" value="Genomic_DNA"/>
</dbReference>
<proteinExistence type="predicted"/>
<gene>
    <name evidence="1" type="ORF">OEA41_001704</name>
</gene>
<dbReference type="Proteomes" id="UP001276659">
    <property type="component" value="Unassembled WGS sequence"/>
</dbReference>
<comment type="caution">
    <text evidence="1">The sequence shown here is derived from an EMBL/GenBank/DDBJ whole genome shotgun (WGS) entry which is preliminary data.</text>
</comment>
<protein>
    <submittedName>
        <fullName evidence="1">Uncharacterized protein</fullName>
    </submittedName>
</protein>
<keyword evidence="2" id="KW-1185">Reference proteome</keyword>
<reference evidence="1" key="1">
    <citation type="submission" date="2022-11" db="EMBL/GenBank/DDBJ databases">
        <title>Chromosomal genome sequence assembly and mating type (MAT) locus characterization of the leprose asexual lichenized fungus Lepraria neglecta (Nyl.) Erichsen.</title>
        <authorList>
            <person name="Allen J.L."/>
            <person name="Pfeffer B."/>
        </authorList>
    </citation>
    <scope>NUCLEOTIDE SEQUENCE</scope>
    <source>
        <strain evidence="1">Allen 5258</strain>
    </source>
</reference>
<sequence>MVAMLSYAAAGVYLGRGAEILRALPDFNKLRLFSSSYGRGWIHYLQAEYPQAVRYWEGALRDRVEAFGEDDGEGLHTQLHQSLKFYDSVPHYQAQRARCHFKTNQILRYKGLVSAAEGALQMACELKNGLVKPEEVRRP</sequence>
<name>A0AAD9ZB72_9LECA</name>
<evidence type="ECO:0000313" key="1">
    <source>
        <dbReference type="EMBL" id="KAK3174458.1"/>
    </source>
</evidence>